<gene>
    <name evidence="5" type="ORF">BD289DRAFT_121897</name>
</gene>
<feature type="compositionally biased region" description="Polar residues" evidence="3">
    <location>
        <begin position="40"/>
        <end position="50"/>
    </location>
</feature>
<dbReference type="SMART" id="SM00066">
    <property type="entry name" value="GAL4"/>
    <property type="match status" value="1"/>
</dbReference>
<dbReference type="Pfam" id="PF00172">
    <property type="entry name" value="Zn_clus"/>
    <property type="match status" value="1"/>
</dbReference>
<dbReference type="GO" id="GO:0000981">
    <property type="term" value="F:DNA-binding transcription factor activity, RNA polymerase II-specific"/>
    <property type="evidence" value="ECO:0007669"/>
    <property type="project" value="InterPro"/>
</dbReference>
<dbReference type="PANTHER" id="PTHR47425:SF2">
    <property type="entry name" value="FARB-RELATED"/>
    <property type="match status" value="1"/>
</dbReference>
<dbReference type="InterPro" id="IPR007219">
    <property type="entry name" value="XnlR_reg_dom"/>
</dbReference>
<keyword evidence="6" id="KW-1185">Reference proteome</keyword>
<dbReference type="SMART" id="SM00906">
    <property type="entry name" value="Fungal_trans"/>
    <property type="match status" value="1"/>
</dbReference>
<dbReference type="SUPFAM" id="SSF57701">
    <property type="entry name" value="Zn2/Cys6 DNA-binding domain"/>
    <property type="match status" value="1"/>
</dbReference>
<proteinExistence type="predicted"/>
<dbReference type="InterPro" id="IPR052761">
    <property type="entry name" value="Fungal_Detox/Toxin_TFs"/>
</dbReference>
<dbReference type="CDD" id="cd00067">
    <property type="entry name" value="GAL4"/>
    <property type="match status" value="1"/>
</dbReference>
<name>A0A2T2ZWJ9_9PEZI</name>
<feature type="region of interest" description="Disordered" evidence="3">
    <location>
        <begin position="1"/>
        <end position="93"/>
    </location>
</feature>
<evidence type="ECO:0000259" key="4">
    <source>
        <dbReference type="PROSITE" id="PS50048"/>
    </source>
</evidence>
<organism evidence="5 6">
    <name type="scientific">Coniella lustricola</name>
    <dbReference type="NCBI Taxonomy" id="2025994"/>
    <lineage>
        <taxon>Eukaryota</taxon>
        <taxon>Fungi</taxon>
        <taxon>Dikarya</taxon>
        <taxon>Ascomycota</taxon>
        <taxon>Pezizomycotina</taxon>
        <taxon>Sordariomycetes</taxon>
        <taxon>Sordariomycetidae</taxon>
        <taxon>Diaporthales</taxon>
        <taxon>Schizoparmaceae</taxon>
        <taxon>Coniella</taxon>
    </lineage>
</organism>
<sequence length="900" mass="99190">MDANQYLDLFAPADHEHVDSSQGADVTMAESPSRHDESSPGDQGASSPSDTGLDHASEIAAAGSEAGDKKRKKSTTGADRASKPVKKRAPQACQECRSRKVRCDYKEKDGYVINFPCGNCRHSMVPCIIPPSKRKRRQINLSASKPSILPNPSPEASLENIQAAGGDLHHLPRGSVSSTDGRGAIAHAAQPTGKTYSCASTETPQLPWGPAEEAIAWTPFLPPFLKMPAPGKISRDGLQHLVHMGALELPPLPLEKQLLIAYAEHVHADFPILDIHDFVRCVSNRNERDGQLSLLLYQSVMFAASAFIELPHVVAAGFKSRRAFRRSIFQAVKLLFECDYESDKHVLAQSALLLSFWYDAPDDSKETWYWAGIAISQAEALGLHRTALTTNLDPAKRRLRKRIWWSLVIRDRQIGLGMSRLLRIKDSDFDVPMLQEHDFEIAVLNDNSVLSHEDCPMLYDVGMQQELAEICVEKTKLYVLVGRVLNGVQSFQDAANSRANSAPGSIVEGLYSLDRIHRELAAWAAALPPTCQYRKLEHWDVLHGRTPVAMQRTLLQMLYQTTVAKIYHPLMRSLRVQETHNEQQTSHAEQQISQIARFKCKSVATEITRVVAEMHELQLDKYFPTTGVTVIMPAILVHLQDITSSVQETREEAQKGFGVCMSVLNTLRETYAAAEIAAIFMENLIKKKPGVERPAPLSTDMLSSVNMLSASGHAPRQTASLNQFFTNGFMAMMQPRHANSLPLHPDMSATDLAALPIVTQSALNGMQSVQMATSGLPTAMTAAATKPSSMARHQTEGAEQWTMDLSSSQEQTSDESTTMSPSNSSISHHDKEQSGDAYGVVSHSMSAEGLNFPRLDDGWQSWLNLPPEFETSDNNGGSWASFVDHSDPGALDPHSREILS</sequence>
<dbReference type="Pfam" id="PF04082">
    <property type="entry name" value="Fungal_trans"/>
    <property type="match status" value="1"/>
</dbReference>
<feature type="domain" description="Zn(2)-C6 fungal-type" evidence="4">
    <location>
        <begin position="92"/>
        <end position="129"/>
    </location>
</feature>
<evidence type="ECO:0000256" key="2">
    <source>
        <dbReference type="ARBA" id="ARBA00023242"/>
    </source>
</evidence>
<dbReference type="OrthoDB" id="4451586at2759"/>
<evidence type="ECO:0000256" key="1">
    <source>
        <dbReference type="ARBA" id="ARBA00022723"/>
    </source>
</evidence>
<dbReference type="InterPro" id="IPR001138">
    <property type="entry name" value="Zn2Cys6_DnaBD"/>
</dbReference>
<dbReference type="AlphaFoldDB" id="A0A2T2ZWJ9"/>
<dbReference type="InterPro" id="IPR036864">
    <property type="entry name" value="Zn2-C6_fun-type_DNA-bd_sf"/>
</dbReference>
<accession>A0A2T2ZWJ9</accession>
<dbReference type="CDD" id="cd12148">
    <property type="entry name" value="fungal_TF_MHR"/>
    <property type="match status" value="1"/>
</dbReference>
<evidence type="ECO:0000313" key="5">
    <source>
        <dbReference type="EMBL" id="PSR78495.1"/>
    </source>
</evidence>
<feature type="region of interest" description="Disordered" evidence="3">
    <location>
        <begin position="781"/>
        <end position="836"/>
    </location>
</feature>
<protein>
    <submittedName>
        <fullName evidence="5">Fungal-specific transcription factor domain-domain-containing protein</fullName>
    </submittedName>
</protein>
<keyword evidence="2" id="KW-0539">Nucleus</keyword>
<evidence type="ECO:0000256" key="3">
    <source>
        <dbReference type="SAM" id="MobiDB-lite"/>
    </source>
</evidence>
<dbReference type="STRING" id="2025994.A0A2T2ZWJ9"/>
<dbReference type="GO" id="GO:0008270">
    <property type="term" value="F:zinc ion binding"/>
    <property type="evidence" value="ECO:0007669"/>
    <property type="project" value="InterPro"/>
</dbReference>
<evidence type="ECO:0000313" key="6">
    <source>
        <dbReference type="Proteomes" id="UP000241462"/>
    </source>
</evidence>
<dbReference type="GO" id="GO:0003677">
    <property type="term" value="F:DNA binding"/>
    <property type="evidence" value="ECO:0007669"/>
    <property type="project" value="InterPro"/>
</dbReference>
<reference evidence="5 6" key="1">
    <citation type="journal article" date="2018" name="Mycol. Prog.">
        <title>Coniella lustricola, a new species from submerged detritus.</title>
        <authorList>
            <person name="Raudabaugh D.B."/>
            <person name="Iturriaga T."/>
            <person name="Carver A."/>
            <person name="Mondo S."/>
            <person name="Pangilinan J."/>
            <person name="Lipzen A."/>
            <person name="He G."/>
            <person name="Amirebrahimi M."/>
            <person name="Grigoriev I.V."/>
            <person name="Miller A.N."/>
        </authorList>
    </citation>
    <scope>NUCLEOTIDE SEQUENCE [LARGE SCALE GENOMIC DNA]</scope>
    <source>
        <strain evidence="5 6">B22-T-1</strain>
    </source>
</reference>
<dbReference type="PANTHER" id="PTHR47425">
    <property type="entry name" value="FARB-RELATED"/>
    <property type="match status" value="1"/>
</dbReference>
<dbReference type="Proteomes" id="UP000241462">
    <property type="component" value="Unassembled WGS sequence"/>
</dbReference>
<dbReference type="PROSITE" id="PS50048">
    <property type="entry name" value="ZN2_CY6_FUNGAL_2"/>
    <property type="match status" value="1"/>
</dbReference>
<feature type="compositionally biased region" description="Low complexity" evidence="3">
    <location>
        <begin position="806"/>
        <end position="826"/>
    </location>
</feature>
<keyword evidence="1" id="KW-0479">Metal-binding</keyword>
<dbReference type="Gene3D" id="4.10.240.10">
    <property type="entry name" value="Zn(2)-C6 fungal-type DNA-binding domain"/>
    <property type="match status" value="1"/>
</dbReference>
<dbReference type="GO" id="GO:0006351">
    <property type="term" value="P:DNA-templated transcription"/>
    <property type="evidence" value="ECO:0007669"/>
    <property type="project" value="InterPro"/>
</dbReference>
<dbReference type="InParanoid" id="A0A2T2ZWJ9"/>
<dbReference type="EMBL" id="KZ678604">
    <property type="protein sequence ID" value="PSR78495.1"/>
    <property type="molecule type" value="Genomic_DNA"/>
</dbReference>
<feature type="region of interest" description="Disordered" evidence="3">
    <location>
        <begin position="866"/>
        <end position="900"/>
    </location>
</feature>